<evidence type="ECO:0000313" key="1">
    <source>
        <dbReference type="EMBL" id="GAB0173876.1"/>
    </source>
</evidence>
<keyword evidence="2" id="KW-1185">Reference proteome</keyword>
<dbReference type="RefSeq" id="WP_369607832.1">
    <property type="nucleotide sequence ID" value="NZ_BAAFHN010000073.1"/>
</dbReference>
<sequence>MEGVPYWADAVGQIPFAIDVYRAFYRQYGNVQKARNGAIKLGYLFADGTPMNADNSNSYDNAMILRGVNWAEKRYYKPTVSDYFDEISIKKWL</sequence>
<name>A0ABQ0D6A1_9HELI</name>
<reference evidence="1 2" key="1">
    <citation type="submission" date="2024-06" db="EMBL/GenBank/DDBJ databases">
        <title>Draft genome sequence of Helicobacter trogontum NHP16-4001.</title>
        <authorList>
            <person name="Rimbara E."/>
            <person name="Suzuki M."/>
        </authorList>
    </citation>
    <scope>NUCLEOTIDE SEQUENCE [LARGE SCALE GENOMIC DNA]</scope>
    <source>
        <strain evidence="1 2">NHP16-4001</strain>
    </source>
</reference>
<accession>A0ABQ0D6A1</accession>
<gene>
    <name evidence="1" type="ORF">NHP164001_18980</name>
</gene>
<evidence type="ECO:0000313" key="2">
    <source>
        <dbReference type="Proteomes" id="UP001562457"/>
    </source>
</evidence>
<dbReference type="Proteomes" id="UP001562457">
    <property type="component" value="Unassembled WGS sequence"/>
</dbReference>
<proteinExistence type="predicted"/>
<organism evidence="1 2">
    <name type="scientific">Helicobacter trogontum</name>
    <dbReference type="NCBI Taxonomy" id="50960"/>
    <lineage>
        <taxon>Bacteria</taxon>
        <taxon>Pseudomonadati</taxon>
        <taxon>Campylobacterota</taxon>
        <taxon>Epsilonproteobacteria</taxon>
        <taxon>Campylobacterales</taxon>
        <taxon>Helicobacteraceae</taxon>
        <taxon>Helicobacter</taxon>
    </lineage>
</organism>
<comment type="caution">
    <text evidence="1">The sequence shown here is derived from an EMBL/GenBank/DDBJ whole genome shotgun (WGS) entry which is preliminary data.</text>
</comment>
<dbReference type="EMBL" id="BAAFHN010000073">
    <property type="protein sequence ID" value="GAB0173876.1"/>
    <property type="molecule type" value="Genomic_DNA"/>
</dbReference>
<protein>
    <submittedName>
        <fullName evidence="1">Uncharacterized protein</fullName>
    </submittedName>
</protein>